<sequence length="120" mass="13164">MDRTELYMQMLEATAKLQYEISLMLEARVVEASKSQHWICQHINAANLEGHDHKMNVTGEINESVIDLIDGITKLENALNHQMKAMLGKHPSGSALGLGLESDDAMGFGGLLPFGEDGKL</sequence>
<dbReference type="RefSeq" id="WP_310501386.1">
    <property type="nucleotide sequence ID" value="NZ_JAVDSB010000013.1"/>
</dbReference>
<dbReference type="Pfam" id="PF26595">
    <property type="entry name" value="A_ENA"/>
    <property type="match status" value="1"/>
</dbReference>
<evidence type="ECO:0000313" key="2">
    <source>
        <dbReference type="Proteomes" id="UP001267290"/>
    </source>
</evidence>
<reference evidence="1 2" key="1">
    <citation type="submission" date="2023-07" db="EMBL/GenBank/DDBJ databases">
        <title>Sorghum-associated microbial communities from plants grown in Nebraska, USA.</title>
        <authorList>
            <person name="Schachtman D."/>
        </authorList>
    </citation>
    <scope>NUCLEOTIDE SEQUENCE [LARGE SCALE GENOMIC DNA]</scope>
    <source>
        <strain evidence="1 2">CC258</strain>
    </source>
</reference>
<evidence type="ECO:0000313" key="1">
    <source>
        <dbReference type="EMBL" id="MDR6553934.1"/>
    </source>
</evidence>
<keyword evidence="2" id="KW-1185">Reference proteome</keyword>
<name>A0ABU1P2Y3_9BACL</name>
<accession>A0ABU1P2Y3</accession>
<dbReference type="Proteomes" id="UP001267290">
    <property type="component" value="Unassembled WGS sequence"/>
</dbReference>
<dbReference type="InterPro" id="IPR058705">
    <property type="entry name" value="A_ENA"/>
</dbReference>
<comment type="caution">
    <text evidence="1">The sequence shown here is derived from an EMBL/GenBank/DDBJ whole genome shotgun (WGS) entry which is preliminary data.</text>
</comment>
<organism evidence="1 2">
    <name type="scientific">Paenibacillus qinlingensis</name>
    <dbReference type="NCBI Taxonomy" id="1837343"/>
    <lineage>
        <taxon>Bacteria</taxon>
        <taxon>Bacillati</taxon>
        <taxon>Bacillota</taxon>
        <taxon>Bacilli</taxon>
        <taxon>Bacillales</taxon>
        <taxon>Paenibacillaceae</taxon>
        <taxon>Paenibacillus</taxon>
    </lineage>
</organism>
<dbReference type="EMBL" id="JAVDSB010000013">
    <property type="protein sequence ID" value="MDR6553934.1"/>
    <property type="molecule type" value="Genomic_DNA"/>
</dbReference>
<evidence type="ECO:0008006" key="3">
    <source>
        <dbReference type="Google" id="ProtNLM"/>
    </source>
</evidence>
<proteinExistence type="predicted"/>
<protein>
    <recommendedName>
        <fullName evidence="3">Restriction endonuclease subunit S</fullName>
    </recommendedName>
</protein>
<gene>
    <name evidence="1" type="ORF">J2736_005144</name>
</gene>